<dbReference type="GO" id="GO:0070475">
    <property type="term" value="P:rRNA base methylation"/>
    <property type="evidence" value="ECO:0007669"/>
    <property type="project" value="TreeGrafter"/>
</dbReference>
<dbReference type="InterPro" id="IPR029026">
    <property type="entry name" value="tRNA_m1G_MTases_N"/>
</dbReference>
<dbReference type="EMBL" id="NXIF01000020">
    <property type="protein sequence ID" value="PKI81264.1"/>
    <property type="molecule type" value="Genomic_DNA"/>
</dbReference>
<dbReference type="SUPFAM" id="SSF75217">
    <property type="entry name" value="alpha/beta knot"/>
    <property type="match status" value="1"/>
</dbReference>
<evidence type="ECO:0000256" key="4">
    <source>
        <dbReference type="ARBA" id="ARBA00022552"/>
    </source>
</evidence>
<dbReference type="InterPro" id="IPR006700">
    <property type="entry name" value="RsmE"/>
</dbReference>
<comment type="subcellular location">
    <subcellularLocation>
        <location evidence="1 10">Cytoplasm</location>
    </subcellularLocation>
</comment>
<dbReference type="Gene3D" id="3.40.1280.10">
    <property type="match status" value="1"/>
</dbReference>
<dbReference type="Pfam" id="PF20260">
    <property type="entry name" value="PUA_4"/>
    <property type="match status" value="1"/>
</dbReference>
<dbReference type="PANTHER" id="PTHR30027:SF3">
    <property type="entry name" value="16S RRNA (URACIL(1498)-N(3))-METHYLTRANSFERASE"/>
    <property type="match status" value="1"/>
</dbReference>
<gene>
    <name evidence="13" type="ORF">CP960_05235</name>
</gene>
<dbReference type="PIRSF" id="PIRSF015601">
    <property type="entry name" value="MTase_slr0722"/>
    <property type="match status" value="1"/>
</dbReference>
<evidence type="ECO:0000256" key="3">
    <source>
        <dbReference type="ARBA" id="ARBA00022490"/>
    </source>
</evidence>
<reference evidence="13 14" key="1">
    <citation type="submission" date="2017-09" db="EMBL/GenBank/DDBJ databases">
        <title>Genomics of the genus Arcobacter.</title>
        <authorList>
            <person name="Perez-Cataluna A."/>
            <person name="Figueras M.J."/>
            <person name="Salas-Masso N."/>
        </authorList>
    </citation>
    <scope>NUCLEOTIDE SEQUENCE [LARGE SCALE GENOMIC DNA]</scope>
    <source>
        <strain evidence="13 14">DSM 18005</strain>
    </source>
</reference>
<dbReference type="Pfam" id="PF04452">
    <property type="entry name" value="Methyltrans_RNA"/>
    <property type="match status" value="1"/>
</dbReference>
<comment type="catalytic activity">
    <reaction evidence="9 10">
        <text>uridine(1498) in 16S rRNA + S-adenosyl-L-methionine = N(3)-methyluridine(1498) in 16S rRNA + S-adenosyl-L-homocysteine + H(+)</text>
        <dbReference type="Rhea" id="RHEA:42920"/>
        <dbReference type="Rhea" id="RHEA-COMP:10283"/>
        <dbReference type="Rhea" id="RHEA-COMP:10284"/>
        <dbReference type="ChEBI" id="CHEBI:15378"/>
        <dbReference type="ChEBI" id="CHEBI:57856"/>
        <dbReference type="ChEBI" id="CHEBI:59789"/>
        <dbReference type="ChEBI" id="CHEBI:65315"/>
        <dbReference type="ChEBI" id="CHEBI:74502"/>
        <dbReference type="EC" id="2.1.1.193"/>
    </reaction>
</comment>
<evidence type="ECO:0000256" key="7">
    <source>
        <dbReference type="ARBA" id="ARBA00022691"/>
    </source>
</evidence>
<dbReference type="InterPro" id="IPR029028">
    <property type="entry name" value="Alpha/beta_knot_MTases"/>
</dbReference>
<organism evidence="13 14">
    <name type="scientific">Malaciobacter halophilus</name>
    <dbReference type="NCBI Taxonomy" id="197482"/>
    <lineage>
        <taxon>Bacteria</taxon>
        <taxon>Pseudomonadati</taxon>
        <taxon>Campylobacterota</taxon>
        <taxon>Epsilonproteobacteria</taxon>
        <taxon>Campylobacterales</taxon>
        <taxon>Arcobacteraceae</taxon>
        <taxon>Malaciobacter</taxon>
    </lineage>
</organism>
<comment type="similarity">
    <text evidence="2 10">Belongs to the RNA methyltransferase RsmE family.</text>
</comment>
<keyword evidence="5 10" id="KW-0489">Methyltransferase</keyword>
<evidence type="ECO:0000256" key="10">
    <source>
        <dbReference type="PIRNR" id="PIRNR015601"/>
    </source>
</evidence>
<evidence type="ECO:0000256" key="1">
    <source>
        <dbReference type="ARBA" id="ARBA00004496"/>
    </source>
</evidence>
<evidence type="ECO:0000256" key="9">
    <source>
        <dbReference type="ARBA" id="ARBA00047944"/>
    </source>
</evidence>
<dbReference type="RefSeq" id="WP_101184362.1">
    <property type="nucleotide sequence ID" value="NZ_CP031218.1"/>
</dbReference>
<dbReference type="Proteomes" id="UP000233248">
    <property type="component" value="Unassembled WGS sequence"/>
</dbReference>
<keyword evidence="7 10" id="KW-0949">S-adenosyl-L-methionine</keyword>
<dbReference type="KEGG" id="ahs:AHALO_0337"/>
<name>A0A2N1J429_9BACT</name>
<evidence type="ECO:0000313" key="14">
    <source>
        <dbReference type="Proteomes" id="UP000233248"/>
    </source>
</evidence>
<evidence type="ECO:0000256" key="2">
    <source>
        <dbReference type="ARBA" id="ARBA00005528"/>
    </source>
</evidence>
<feature type="domain" description="Ribosomal RNA small subunit methyltransferase E PUA-like" evidence="12">
    <location>
        <begin position="16"/>
        <end position="63"/>
    </location>
</feature>
<evidence type="ECO:0000256" key="8">
    <source>
        <dbReference type="ARBA" id="ARBA00025699"/>
    </source>
</evidence>
<feature type="domain" description="Ribosomal RNA small subunit methyltransferase E methyltransferase" evidence="11">
    <location>
        <begin position="77"/>
        <end position="220"/>
    </location>
</feature>
<comment type="function">
    <text evidence="8 10">Specifically methylates the N3 position of the uracil ring of uridine 1498 (m3U1498) in 16S rRNA. Acts on the fully assembled 30S ribosomal subunit.</text>
</comment>
<keyword evidence="4 10" id="KW-0698">rRNA processing</keyword>
<keyword evidence="14" id="KW-1185">Reference proteome</keyword>
<dbReference type="NCBIfam" id="NF008695">
    <property type="entry name" value="PRK11713.3-3"/>
    <property type="match status" value="1"/>
</dbReference>
<evidence type="ECO:0000259" key="11">
    <source>
        <dbReference type="Pfam" id="PF04452"/>
    </source>
</evidence>
<dbReference type="EC" id="2.1.1.193" evidence="10"/>
<dbReference type="InterPro" id="IPR046886">
    <property type="entry name" value="RsmE_MTase_dom"/>
</dbReference>
<comment type="caution">
    <text evidence="13">The sequence shown here is derived from an EMBL/GenBank/DDBJ whole genome shotgun (WGS) entry which is preliminary data.</text>
</comment>
<keyword evidence="3 10" id="KW-0963">Cytoplasm</keyword>
<dbReference type="NCBIfam" id="TIGR00046">
    <property type="entry name" value="RsmE family RNA methyltransferase"/>
    <property type="match status" value="1"/>
</dbReference>
<keyword evidence="6 10" id="KW-0808">Transferase</keyword>
<dbReference type="GO" id="GO:0070042">
    <property type="term" value="F:rRNA (uridine-N3-)-methyltransferase activity"/>
    <property type="evidence" value="ECO:0007669"/>
    <property type="project" value="TreeGrafter"/>
</dbReference>
<evidence type="ECO:0000256" key="5">
    <source>
        <dbReference type="ARBA" id="ARBA00022603"/>
    </source>
</evidence>
<sequence>MQFTYHAEAKNEIIKLENDSFKHLIKARRHKVGQEIAFRNLEDEFLYFYEIETIDRRSALLKLKSSKHNIVRANKILHIAWCIVDPKTVEKELSYLNELGVAKITFIPCEYSQNNFKLNFEKMNKILLNSSQQCGRSDIIRLDTALSLEEFIKDNPDAYMLNFSQNLVEDNKNSIKTIIIGCEGGFSSKEVESFNKNKIVGFNTNLILKSQTAITAVAAKILI</sequence>
<evidence type="ECO:0000313" key="13">
    <source>
        <dbReference type="EMBL" id="PKI81264.1"/>
    </source>
</evidence>
<dbReference type="PANTHER" id="PTHR30027">
    <property type="entry name" value="RIBOSOMAL RNA SMALL SUBUNIT METHYLTRANSFERASE E"/>
    <property type="match status" value="1"/>
</dbReference>
<dbReference type="InterPro" id="IPR046887">
    <property type="entry name" value="RsmE_PUA-like"/>
</dbReference>
<dbReference type="OrthoDB" id="9815641at2"/>
<dbReference type="GO" id="GO:0005737">
    <property type="term" value="C:cytoplasm"/>
    <property type="evidence" value="ECO:0007669"/>
    <property type="project" value="UniProtKB-SubCell"/>
</dbReference>
<evidence type="ECO:0000256" key="6">
    <source>
        <dbReference type="ARBA" id="ARBA00022679"/>
    </source>
</evidence>
<proteinExistence type="inferred from homology"/>
<evidence type="ECO:0000259" key="12">
    <source>
        <dbReference type="Pfam" id="PF20260"/>
    </source>
</evidence>
<dbReference type="AlphaFoldDB" id="A0A2N1J429"/>
<accession>A0A2N1J429</accession>
<protein>
    <recommendedName>
        <fullName evidence="10">Ribosomal RNA small subunit methyltransferase E</fullName>
        <ecNumber evidence="10">2.1.1.193</ecNumber>
    </recommendedName>
</protein>